<evidence type="ECO:0000313" key="7">
    <source>
        <dbReference type="Proteomes" id="UP000619457"/>
    </source>
</evidence>
<keyword evidence="4" id="KW-0106">Calcium</keyword>
<dbReference type="InterPro" id="IPR017850">
    <property type="entry name" value="Alkaline_phosphatase_core_sf"/>
</dbReference>
<dbReference type="PROSITE" id="PS00523">
    <property type="entry name" value="SULFATASE_1"/>
    <property type="match status" value="1"/>
</dbReference>
<keyword evidence="7" id="KW-1185">Reference proteome</keyword>
<dbReference type="InterPro" id="IPR024607">
    <property type="entry name" value="Sulfatase_CS"/>
</dbReference>
<dbReference type="Pfam" id="PF00884">
    <property type="entry name" value="Sulfatase"/>
    <property type="match status" value="1"/>
</dbReference>
<dbReference type="AlphaFoldDB" id="A0A918PIZ3"/>
<comment type="similarity">
    <text evidence="1">Belongs to the sulfatase family.</text>
</comment>
<gene>
    <name evidence="6" type="ORF">GCM10007049_00090</name>
</gene>
<feature type="domain" description="Sulfatase N-terminal" evidence="5">
    <location>
        <begin position="37"/>
        <end position="356"/>
    </location>
</feature>
<dbReference type="InterPro" id="IPR000917">
    <property type="entry name" value="Sulfatase_N"/>
</dbReference>
<protein>
    <submittedName>
        <fullName evidence="6">Arylsulfatase</fullName>
    </submittedName>
</protein>
<reference evidence="6" key="1">
    <citation type="journal article" date="2014" name="Int. J. Syst. Evol. Microbiol.">
        <title>Complete genome sequence of Corynebacterium casei LMG S-19264T (=DSM 44701T), isolated from a smear-ripened cheese.</title>
        <authorList>
            <consortium name="US DOE Joint Genome Institute (JGI-PGF)"/>
            <person name="Walter F."/>
            <person name="Albersmeier A."/>
            <person name="Kalinowski J."/>
            <person name="Ruckert C."/>
        </authorList>
    </citation>
    <scope>NUCLEOTIDE SEQUENCE</scope>
    <source>
        <strain evidence="6">KCTC 12368</strain>
    </source>
</reference>
<evidence type="ECO:0000256" key="1">
    <source>
        <dbReference type="ARBA" id="ARBA00008779"/>
    </source>
</evidence>
<evidence type="ECO:0000256" key="4">
    <source>
        <dbReference type="ARBA" id="ARBA00022837"/>
    </source>
</evidence>
<dbReference type="InterPro" id="IPR050738">
    <property type="entry name" value="Sulfatase"/>
</dbReference>
<dbReference type="GO" id="GO:0004065">
    <property type="term" value="F:arylsulfatase activity"/>
    <property type="evidence" value="ECO:0007669"/>
    <property type="project" value="TreeGrafter"/>
</dbReference>
<accession>A0A918PIZ3</accession>
<name>A0A918PIZ3_9BACT</name>
<dbReference type="PANTHER" id="PTHR42693:SF53">
    <property type="entry name" value="ENDO-4-O-SULFATASE"/>
    <property type="match status" value="1"/>
</dbReference>
<sequence length="477" mass="54084">MKFLVTNFTRLIYMLCGSLLLFILLHSNPLAAQTKKPNIVLLFSDDAGYYDFGFQGNPHFPTPHLDQLAREGVELEQFYVTAAVCGPSRAGMLTGMYQQRFGFEENNVPGYMSSAGLQGDQMGLPLGLQTMGDYLKPLGYKSMVIGKWHMGSADEYHPLNRGFDEFFGFRGGARSYFELSESQQEARPEDRLERGFGHYEESKGYLTDVFADEACRFIEENSDQPFFLYLSFNAVHTPLEATAEDMAKITGLTGKRKQMAAMTLAMDRACGQVLDRLKQLGLEENTLVIFTNDNGGPTDASAANNYPLSGTKANHLEGGIRVPFIIKYPRELGAGGQYPYPVSTLDLLPTFYAAAGGEVEDLEGLDGLDILHYLKGEQSARPHEKLYWKKENRGAIRKGDWKLLRFPDRPAELYDLSTDQAEEKDLASENPALVREMYKELFEWELTLERPKWQLLREYEGKAMERMDKYRKHYPED</sequence>
<dbReference type="SUPFAM" id="SSF53649">
    <property type="entry name" value="Alkaline phosphatase-like"/>
    <property type="match status" value="1"/>
</dbReference>
<evidence type="ECO:0000256" key="3">
    <source>
        <dbReference type="ARBA" id="ARBA00022801"/>
    </source>
</evidence>
<dbReference type="PROSITE" id="PS00149">
    <property type="entry name" value="SULFATASE_2"/>
    <property type="match status" value="1"/>
</dbReference>
<dbReference type="Proteomes" id="UP000619457">
    <property type="component" value="Unassembled WGS sequence"/>
</dbReference>
<dbReference type="Gene3D" id="3.40.720.10">
    <property type="entry name" value="Alkaline Phosphatase, subunit A"/>
    <property type="match status" value="1"/>
</dbReference>
<dbReference type="EMBL" id="BMWX01000001">
    <property type="protein sequence ID" value="GGZ12387.1"/>
    <property type="molecule type" value="Genomic_DNA"/>
</dbReference>
<organism evidence="6 7">
    <name type="scientific">Echinicola pacifica</name>
    <dbReference type="NCBI Taxonomy" id="346377"/>
    <lineage>
        <taxon>Bacteria</taxon>
        <taxon>Pseudomonadati</taxon>
        <taxon>Bacteroidota</taxon>
        <taxon>Cytophagia</taxon>
        <taxon>Cytophagales</taxon>
        <taxon>Cyclobacteriaceae</taxon>
        <taxon>Echinicola</taxon>
    </lineage>
</organism>
<comment type="caution">
    <text evidence="6">The sequence shown here is derived from an EMBL/GenBank/DDBJ whole genome shotgun (WGS) entry which is preliminary data.</text>
</comment>
<reference evidence="6" key="2">
    <citation type="submission" date="2020-09" db="EMBL/GenBank/DDBJ databases">
        <authorList>
            <person name="Sun Q."/>
            <person name="Kim S."/>
        </authorList>
    </citation>
    <scope>NUCLEOTIDE SEQUENCE</scope>
    <source>
        <strain evidence="6">KCTC 12368</strain>
    </source>
</reference>
<dbReference type="Gene3D" id="3.30.1120.10">
    <property type="match status" value="1"/>
</dbReference>
<evidence type="ECO:0000256" key="2">
    <source>
        <dbReference type="ARBA" id="ARBA00022723"/>
    </source>
</evidence>
<evidence type="ECO:0000313" key="6">
    <source>
        <dbReference type="EMBL" id="GGZ12387.1"/>
    </source>
</evidence>
<evidence type="ECO:0000259" key="5">
    <source>
        <dbReference type="Pfam" id="PF00884"/>
    </source>
</evidence>
<keyword evidence="2" id="KW-0479">Metal-binding</keyword>
<dbReference type="PANTHER" id="PTHR42693">
    <property type="entry name" value="ARYLSULFATASE FAMILY MEMBER"/>
    <property type="match status" value="1"/>
</dbReference>
<dbReference type="RefSeq" id="WP_157492868.1">
    <property type="nucleotide sequence ID" value="NZ_BMWX01000001.1"/>
</dbReference>
<keyword evidence="3" id="KW-0378">Hydrolase</keyword>
<dbReference type="GO" id="GO:0046872">
    <property type="term" value="F:metal ion binding"/>
    <property type="evidence" value="ECO:0007669"/>
    <property type="project" value="UniProtKB-KW"/>
</dbReference>
<proteinExistence type="inferred from homology"/>